<sequence length="181" mass="19788">MTPAGAPIPRIVQPDTRTCGPSAILAAAIALRGEPSVGRSQAVHVLHRRLASARRSDGGWRLPWPRALGTSPWAAAHELGAVSGETYAWRLVRHRRLDREFAKLAASTQPALLYVGSAVLPRHVVLIAEVNEDALRILDPASGRIVARDRSAFVDRRLRLSGWDVPWLVVSRRGDESHEAP</sequence>
<organism evidence="1 2">
    <name type="scientific">Aeromicrobium camelliae</name>
    <dbReference type="NCBI Taxonomy" id="1538144"/>
    <lineage>
        <taxon>Bacteria</taxon>
        <taxon>Bacillati</taxon>
        <taxon>Actinomycetota</taxon>
        <taxon>Actinomycetes</taxon>
        <taxon>Propionibacteriales</taxon>
        <taxon>Nocardioidaceae</taxon>
        <taxon>Aeromicrobium</taxon>
    </lineage>
</organism>
<proteinExistence type="predicted"/>
<reference evidence="1 2" key="1">
    <citation type="submission" date="2018-11" db="EMBL/GenBank/DDBJ databases">
        <authorList>
            <person name="Li F."/>
        </authorList>
    </citation>
    <scope>NUCLEOTIDE SEQUENCE [LARGE SCALE GENOMIC DNA]</scope>
    <source>
        <strain evidence="1 2">YS17T</strain>
    </source>
</reference>
<keyword evidence="2" id="KW-1185">Reference proteome</keyword>
<evidence type="ECO:0008006" key="3">
    <source>
        <dbReference type="Google" id="ProtNLM"/>
    </source>
</evidence>
<name>A0A3N6ZM66_9ACTN</name>
<gene>
    <name evidence="1" type="ORF">EHW97_07415</name>
</gene>
<evidence type="ECO:0000313" key="1">
    <source>
        <dbReference type="EMBL" id="RQN08137.1"/>
    </source>
</evidence>
<evidence type="ECO:0000313" key="2">
    <source>
        <dbReference type="Proteomes" id="UP000275225"/>
    </source>
</evidence>
<dbReference type="EMBL" id="RQJX01000008">
    <property type="protein sequence ID" value="RQN08137.1"/>
    <property type="molecule type" value="Genomic_DNA"/>
</dbReference>
<accession>A0A3N6ZM66</accession>
<dbReference type="AlphaFoldDB" id="A0A3N6ZM66"/>
<dbReference type="RefSeq" id="WP_124236533.1">
    <property type="nucleotide sequence ID" value="NZ_JBHUFI010000006.1"/>
</dbReference>
<protein>
    <recommendedName>
        <fullName evidence="3">Peptidase C39 domain-containing protein</fullName>
    </recommendedName>
</protein>
<dbReference type="OrthoDB" id="4762866at2"/>
<dbReference type="Proteomes" id="UP000275225">
    <property type="component" value="Unassembled WGS sequence"/>
</dbReference>
<comment type="caution">
    <text evidence="1">The sequence shown here is derived from an EMBL/GenBank/DDBJ whole genome shotgun (WGS) entry which is preliminary data.</text>
</comment>